<dbReference type="PANTHER" id="PTHR10039:SF14">
    <property type="entry name" value="NACHT DOMAIN-CONTAINING PROTEIN"/>
    <property type="match status" value="1"/>
</dbReference>
<dbReference type="Gene3D" id="3.40.50.300">
    <property type="entry name" value="P-loop containing nucleotide triphosphate hydrolases"/>
    <property type="match status" value="1"/>
</dbReference>
<dbReference type="EMBL" id="CM032184">
    <property type="protein sequence ID" value="KAG7094199.1"/>
    <property type="molecule type" value="Genomic_DNA"/>
</dbReference>
<dbReference type="SUPFAM" id="SSF52540">
    <property type="entry name" value="P-loop containing nucleoside triphosphate hydrolases"/>
    <property type="match status" value="1"/>
</dbReference>
<accession>A0A9P7S2G6</accession>
<keyword evidence="4" id="KW-1185">Reference proteome</keyword>
<sequence>MSSPPPFLPSPTNHMFNEMQYSTINGGEFYNVGRDLVRNFHATAANPHKTLWDAIAGVGASYNSALQFDRGSCLSGTREAVLRDIHEWSISGRDSPPVCWLSGTAGVGKSAIALTVAKSRAKNNGLAASFFFFRSDPKRNNPSFLILTLAHSLVTTRPSLRRIIHDKIAADPRILEATLEHQFTELIVSPLQERRWWRRLQERLLPQLVQPNLVIIDGLDECKDSDTQLRLISILTSAYQQFPHFPLRLLICSRPESWIREAFNLPNNHILTKHIKLDDSYLPNKDIEQYFCREFTSIRTNTKYSQVEFPNPWPSEADIHRLVYNASAQFIYAVTAMKVVKTEFSHPIEQLQIILDHPSNQISLESPFPELDNLYHIILSANPRRDKLLSILSAILLLPEEAKTPKFIELLLGFSHGEVDLSLRGMHSVLDICGATDDIRVYHTSFTDYLCTKSRSAEFYIDEPWQRDFLACRWLTTLDQQAKSLHYWISLRECGNFCSTVKQPSEQLLYELGSLDLLSLIVATGVNLQVESLMRGSCQRWALLFRCFQTIASWLNQEGVDPQIIEHFVDVQDRIQVNPSLDEETRSDLESWIILNVTCCRWRCPVTDSIDASVAKLFAGVQNTESSSGPLSLAGPTSTPGVCIDIPYGCFQTVKHLCYDLEILMARFQKLEAGDKDIKLELWGIRMTVYNLLCSTLLTFCHPQPELLSILCTISEVGKMLSNIHSTQFYAQKKEHRDELLSWCKVLTSSPILSVI</sequence>
<dbReference type="Pfam" id="PF24883">
    <property type="entry name" value="NPHP3_N"/>
    <property type="match status" value="1"/>
</dbReference>
<gene>
    <name evidence="3" type="ORF">E1B28_007806</name>
</gene>
<reference evidence="3" key="1">
    <citation type="journal article" date="2021" name="Genome Biol. Evol.">
        <title>The assembled and annotated genome of the fairy-ring fungus Marasmius oreades.</title>
        <authorList>
            <person name="Hiltunen M."/>
            <person name="Ament-Velasquez S.L."/>
            <person name="Johannesson H."/>
        </authorList>
    </citation>
    <scope>NUCLEOTIDE SEQUENCE</scope>
    <source>
        <strain evidence="3">03SP1</strain>
    </source>
</reference>
<dbReference type="InterPro" id="IPR027417">
    <property type="entry name" value="P-loop_NTPase"/>
</dbReference>
<proteinExistence type="predicted"/>
<name>A0A9P7S2G6_9AGAR</name>
<feature type="domain" description="Nephrocystin 3-like N-terminal" evidence="2">
    <location>
        <begin position="76"/>
        <end position="254"/>
    </location>
</feature>
<evidence type="ECO:0000313" key="3">
    <source>
        <dbReference type="EMBL" id="KAG7094199.1"/>
    </source>
</evidence>
<organism evidence="3 4">
    <name type="scientific">Marasmius oreades</name>
    <name type="common">fairy-ring Marasmius</name>
    <dbReference type="NCBI Taxonomy" id="181124"/>
    <lineage>
        <taxon>Eukaryota</taxon>
        <taxon>Fungi</taxon>
        <taxon>Dikarya</taxon>
        <taxon>Basidiomycota</taxon>
        <taxon>Agaricomycotina</taxon>
        <taxon>Agaricomycetes</taxon>
        <taxon>Agaricomycetidae</taxon>
        <taxon>Agaricales</taxon>
        <taxon>Marasmiineae</taxon>
        <taxon>Marasmiaceae</taxon>
        <taxon>Marasmius</taxon>
    </lineage>
</organism>
<comment type="caution">
    <text evidence="3">The sequence shown here is derived from an EMBL/GenBank/DDBJ whole genome shotgun (WGS) entry which is preliminary data.</text>
</comment>
<evidence type="ECO:0000256" key="1">
    <source>
        <dbReference type="ARBA" id="ARBA00022737"/>
    </source>
</evidence>
<dbReference type="RefSeq" id="XP_043010669.1">
    <property type="nucleotide sequence ID" value="XM_043152583.1"/>
</dbReference>
<dbReference type="PANTHER" id="PTHR10039">
    <property type="entry name" value="AMELOGENIN"/>
    <property type="match status" value="1"/>
</dbReference>
<dbReference type="KEGG" id="more:E1B28_007806"/>
<keyword evidence="1" id="KW-0677">Repeat</keyword>
<evidence type="ECO:0000313" key="4">
    <source>
        <dbReference type="Proteomes" id="UP001049176"/>
    </source>
</evidence>
<protein>
    <recommendedName>
        <fullName evidence="2">Nephrocystin 3-like N-terminal domain-containing protein</fullName>
    </recommendedName>
</protein>
<dbReference type="InterPro" id="IPR056884">
    <property type="entry name" value="NPHP3-like_N"/>
</dbReference>
<dbReference type="Proteomes" id="UP001049176">
    <property type="component" value="Chromosome 4"/>
</dbReference>
<dbReference type="OrthoDB" id="4760524at2759"/>
<dbReference type="GeneID" id="66076882"/>
<evidence type="ECO:0000259" key="2">
    <source>
        <dbReference type="Pfam" id="PF24883"/>
    </source>
</evidence>
<dbReference type="AlphaFoldDB" id="A0A9P7S2G6"/>